<comment type="caution">
    <text evidence="9">The sequence shown here is derived from an EMBL/GenBank/DDBJ whole genome shotgun (WGS) entry which is preliminary data.</text>
</comment>
<evidence type="ECO:0000256" key="5">
    <source>
        <dbReference type="ARBA" id="ARBA00013063"/>
    </source>
</evidence>
<keyword evidence="10" id="KW-1185">Reference proteome</keyword>
<reference evidence="9 10" key="1">
    <citation type="submission" date="2021-01" db="EMBL/GenBank/DDBJ databases">
        <title>Streptomyces acididurans sp. nov., isolated from a peat swamp forest soil.</title>
        <authorList>
            <person name="Chantavorakit T."/>
            <person name="Duangmal K."/>
        </authorList>
    </citation>
    <scope>NUCLEOTIDE SEQUENCE [LARGE SCALE GENOMIC DNA]</scope>
    <source>
        <strain evidence="9 10">KK5PA1</strain>
    </source>
</reference>
<dbReference type="InterPro" id="IPR000887">
    <property type="entry name" value="Aldlse_KDPG_KHG"/>
</dbReference>
<sequence>MQDAPPRAGDDPLAGLSTAGIVPVLVVDDPRTVPPLADAMQESGLRCVEVTLRTPAGLAALGEFSARSGLLVGAGTVLDPEQVDRAVEAGAQFIVSPGLSPRVVARCRELGVTVLPGAATAGEVLRAREHGLATVKFFPAQQIGGLPALRALSAALPGVRFVPTGGIGPEEAGQYLREPSVLAVGGSWMVPRDALAGGRWQEIRELCAAAARIAAARREGRPA</sequence>
<proteinExistence type="inferred from homology"/>
<dbReference type="EC" id="4.1.2.14" evidence="5"/>
<dbReference type="Gene3D" id="3.20.20.70">
    <property type="entry name" value="Aldolase class I"/>
    <property type="match status" value="1"/>
</dbReference>
<gene>
    <name evidence="9" type="primary">eda</name>
    <name evidence="9" type="ORF">ITX44_00340</name>
</gene>
<dbReference type="RefSeq" id="WP_205354902.1">
    <property type="nucleotide sequence ID" value="NZ_JADKYB010000001.1"/>
</dbReference>
<evidence type="ECO:0000313" key="10">
    <source>
        <dbReference type="Proteomes" id="UP000749040"/>
    </source>
</evidence>
<dbReference type="Pfam" id="PF01081">
    <property type="entry name" value="Aldolase"/>
    <property type="match status" value="1"/>
</dbReference>
<dbReference type="PROSITE" id="PS00159">
    <property type="entry name" value="ALDOLASE_KDPG_KHG_1"/>
    <property type="match status" value="1"/>
</dbReference>
<evidence type="ECO:0000256" key="8">
    <source>
        <dbReference type="ARBA" id="ARBA00023277"/>
    </source>
</evidence>
<dbReference type="EMBL" id="JADKYB010000001">
    <property type="protein sequence ID" value="MBM9503010.1"/>
    <property type="molecule type" value="Genomic_DNA"/>
</dbReference>
<dbReference type="CDD" id="cd00452">
    <property type="entry name" value="KDPG_aldolase"/>
    <property type="match status" value="1"/>
</dbReference>
<keyword evidence="6 9" id="KW-0456">Lyase</keyword>
<comment type="pathway">
    <text evidence="2">Carbohydrate acid metabolism; 2-dehydro-3-deoxy-D-gluconate degradation; D-glyceraldehyde 3-phosphate and pyruvate from 2-dehydro-3-deoxy-D-gluconate: step 2/2.</text>
</comment>
<name>A0ABS2TI36_9ACTN</name>
<dbReference type="InterPro" id="IPR031337">
    <property type="entry name" value="KDPG/KHG_AS_1"/>
</dbReference>
<comment type="subunit">
    <text evidence="4">Homotrimer.</text>
</comment>
<keyword evidence="7" id="KW-0704">Schiff base</keyword>
<evidence type="ECO:0000313" key="9">
    <source>
        <dbReference type="EMBL" id="MBM9503010.1"/>
    </source>
</evidence>
<organism evidence="9 10">
    <name type="scientific">Actinacidiphila acididurans</name>
    <dbReference type="NCBI Taxonomy" id="2784346"/>
    <lineage>
        <taxon>Bacteria</taxon>
        <taxon>Bacillati</taxon>
        <taxon>Actinomycetota</taxon>
        <taxon>Actinomycetes</taxon>
        <taxon>Kitasatosporales</taxon>
        <taxon>Streptomycetaceae</taxon>
        <taxon>Actinacidiphila</taxon>
    </lineage>
</organism>
<dbReference type="PROSITE" id="PS00160">
    <property type="entry name" value="ALDOLASE_KDPG_KHG_2"/>
    <property type="match status" value="1"/>
</dbReference>
<comment type="similarity">
    <text evidence="3">Belongs to the KHG/KDPG aldolase family.</text>
</comment>
<dbReference type="GO" id="GO:0008675">
    <property type="term" value="F:2-dehydro-3-deoxy-phosphogluconate aldolase activity"/>
    <property type="evidence" value="ECO:0007669"/>
    <property type="project" value="UniProtKB-EC"/>
</dbReference>
<dbReference type="InterPro" id="IPR013785">
    <property type="entry name" value="Aldolase_TIM"/>
</dbReference>
<dbReference type="SUPFAM" id="SSF51569">
    <property type="entry name" value="Aldolase"/>
    <property type="match status" value="1"/>
</dbReference>
<evidence type="ECO:0000256" key="7">
    <source>
        <dbReference type="ARBA" id="ARBA00023270"/>
    </source>
</evidence>
<evidence type="ECO:0000256" key="6">
    <source>
        <dbReference type="ARBA" id="ARBA00023239"/>
    </source>
</evidence>
<dbReference type="Proteomes" id="UP000749040">
    <property type="component" value="Unassembled WGS sequence"/>
</dbReference>
<dbReference type="GO" id="GO:0008700">
    <property type="term" value="F:(R,S)-4-hydroxy-2-oxoglutarate aldolase activity"/>
    <property type="evidence" value="ECO:0007669"/>
    <property type="project" value="UniProtKB-EC"/>
</dbReference>
<accession>A0ABS2TI36</accession>
<keyword evidence="8" id="KW-0119">Carbohydrate metabolism</keyword>
<evidence type="ECO:0000256" key="2">
    <source>
        <dbReference type="ARBA" id="ARBA00004736"/>
    </source>
</evidence>
<dbReference type="NCBIfam" id="TIGR01182">
    <property type="entry name" value="eda"/>
    <property type="match status" value="1"/>
</dbReference>
<evidence type="ECO:0000256" key="3">
    <source>
        <dbReference type="ARBA" id="ARBA00006906"/>
    </source>
</evidence>
<protein>
    <recommendedName>
        <fullName evidence="5">2-dehydro-3-deoxy-phosphogluconate aldolase</fullName>
        <ecNumber evidence="5">4.1.2.14</ecNumber>
    </recommendedName>
</protein>
<dbReference type="PANTHER" id="PTHR30246">
    <property type="entry name" value="2-KETO-3-DEOXY-6-PHOSPHOGLUCONATE ALDOLASE"/>
    <property type="match status" value="1"/>
</dbReference>
<comment type="catalytic activity">
    <reaction evidence="1">
        <text>2-dehydro-3-deoxy-6-phospho-D-gluconate = D-glyceraldehyde 3-phosphate + pyruvate</text>
        <dbReference type="Rhea" id="RHEA:17089"/>
        <dbReference type="ChEBI" id="CHEBI:15361"/>
        <dbReference type="ChEBI" id="CHEBI:57569"/>
        <dbReference type="ChEBI" id="CHEBI:59776"/>
        <dbReference type="EC" id="4.1.2.14"/>
    </reaction>
</comment>
<evidence type="ECO:0000256" key="1">
    <source>
        <dbReference type="ARBA" id="ARBA00000654"/>
    </source>
</evidence>
<dbReference type="InterPro" id="IPR031338">
    <property type="entry name" value="KDPG/KHG_AS_2"/>
</dbReference>
<dbReference type="PANTHER" id="PTHR30246:SF1">
    <property type="entry name" value="2-DEHYDRO-3-DEOXY-6-PHOSPHOGALACTONATE ALDOLASE-RELATED"/>
    <property type="match status" value="1"/>
</dbReference>
<evidence type="ECO:0000256" key="4">
    <source>
        <dbReference type="ARBA" id="ARBA00011233"/>
    </source>
</evidence>